<proteinExistence type="predicted"/>
<keyword evidence="3" id="KW-1185">Reference proteome</keyword>
<sequence>QLPQLSAVQAGWGFSGPAGSVGLRNPASEGVNTCARSSSHQGSAGSAGTHSDGDPWFTILSGPTATQQGSRCEPAVAGGVGEVRVDVFDAHAETFTFLPMMPRFEPGQQMAAGSREAGMTPAAMPVATAGGGATATSGASGAFRATAVAAAAATGVTEATAATAGVPRGGMRPELQGARSKRPVRKTLSLIVLPPGERHPGQAATSASQIQATTTSSPLQPPFMPPPQHQQHSSLRRLSQQVFLSAPALPTDGAGTTTSTIAMPVGASTAPAPTFPSLGMDAGGIRSGLHDNSRRCSSNYHRSSGSRTSLKVSQLTTALRSPDLTSRNSGAISPVLQAVASPNLSRKHGSAMVTATSTNSTASGPRTANAAFEAIPAAAGITAVAGVGGRSASCTTVVPPSPPCWLQPQQSLLQLPAPLIPSTVVPATISSGGGGSGGGVHGVNSTAASSGVGLHAVLGGGCNPRRATLSSMPDMEPLGGGLLTRTRASLHGRFSNFGGPSTAGGAAATLAAPTAATAAAASAAVAPAAGSDPYIDGCSSSNRSDLLLPNALPYGAAYGTGGTAAGPSSTATLPSPAAGSGPMGLLHLPLPQQFLGGDAGALGGMAGGGGPTSAGGGRQVLALRPTLLLEATGLRANFTAKQARDMASEDAADPITEAGGAPKGRNGPSASQAATGLPDNVGPHRATSSSSAHASRMQGTKALAPPFTVVIRQRPGSDEDNDAILEEEADEEEGEGEAGEESSSDSTRILGRRTARNMSFLR</sequence>
<name>A0AAD3DEG0_9CHLO</name>
<feature type="region of interest" description="Disordered" evidence="1">
    <location>
        <begin position="287"/>
        <end position="311"/>
    </location>
</feature>
<feature type="compositionally biased region" description="Low complexity" evidence="1">
    <location>
        <begin position="684"/>
        <end position="696"/>
    </location>
</feature>
<feature type="non-terminal residue" evidence="2">
    <location>
        <position position="1"/>
    </location>
</feature>
<protein>
    <submittedName>
        <fullName evidence="2">Uncharacterized protein</fullName>
    </submittedName>
</protein>
<feature type="non-terminal residue" evidence="2">
    <location>
        <position position="762"/>
    </location>
</feature>
<feature type="region of interest" description="Disordered" evidence="1">
    <location>
        <begin position="645"/>
        <end position="762"/>
    </location>
</feature>
<comment type="caution">
    <text evidence="2">The sequence shown here is derived from an EMBL/GenBank/DDBJ whole genome shotgun (WGS) entry which is preliminary data.</text>
</comment>
<feature type="region of interest" description="Disordered" evidence="1">
    <location>
        <begin position="16"/>
        <end position="71"/>
    </location>
</feature>
<dbReference type="AlphaFoldDB" id="A0AAD3DEG0"/>
<evidence type="ECO:0000313" key="3">
    <source>
        <dbReference type="Proteomes" id="UP001054857"/>
    </source>
</evidence>
<feature type="compositionally biased region" description="Low complexity" evidence="1">
    <location>
        <begin position="37"/>
        <end position="50"/>
    </location>
</feature>
<evidence type="ECO:0000313" key="2">
    <source>
        <dbReference type="EMBL" id="GFR40331.1"/>
    </source>
</evidence>
<feature type="region of interest" description="Disordered" evidence="1">
    <location>
        <begin position="194"/>
        <end position="237"/>
    </location>
</feature>
<evidence type="ECO:0000256" key="1">
    <source>
        <dbReference type="SAM" id="MobiDB-lite"/>
    </source>
</evidence>
<accession>A0AAD3DEG0</accession>
<organism evidence="2 3">
    <name type="scientific">Astrephomene gubernaculifera</name>
    <dbReference type="NCBI Taxonomy" id="47775"/>
    <lineage>
        <taxon>Eukaryota</taxon>
        <taxon>Viridiplantae</taxon>
        <taxon>Chlorophyta</taxon>
        <taxon>core chlorophytes</taxon>
        <taxon>Chlorophyceae</taxon>
        <taxon>CS clade</taxon>
        <taxon>Chlamydomonadales</taxon>
        <taxon>Astrephomenaceae</taxon>
        <taxon>Astrephomene</taxon>
    </lineage>
</organism>
<gene>
    <name evidence="2" type="ORF">Agub_g873</name>
</gene>
<reference evidence="2 3" key="1">
    <citation type="journal article" date="2021" name="Sci. Rep.">
        <title>Genome sequencing of the multicellular alga Astrephomene provides insights into convergent evolution of germ-soma differentiation.</title>
        <authorList>
            <person name="Yamashita S."/>
            <person name="Yamamoto K."/>
            <person name="Matsuzaki R."/>
            <person name="Suzuki S."/>
            <person name="Yamaguchi H."/>
            <person name="Hirooka S."/>
            <person name="Minakuchi Y."/>
            <person name="Miyagishima S."/>
            <person name="Kawachi M."/>
            <person name="Toyoda A."/>
            <person name="Nozaki H."/>
        </authorList>
    </citation>
    <scope>NUCLEOTIDE SEQUENCE [LARGE SCALE GENOMIC DNA]</scope>
    <source>
        <strain evidence="2 3">NIES-4017</strain>
    </source>
</reference>
<dbReference type="Proteomes" id="UP001054857">
    <property type="component" value="Unassembled WGS sequence"/>
</dbReference>
<dbReference type="EMBL" id="BMAR01000001">
    <property type="protein sequence ID" value="GFR40331.1"/>
    <property type="molecule type" value="Genomic_DNA"/>
</dbReference>
<feature type="compositionally biased region" description="Acidic residues" evidence="1">
    <location>
        <begin position="718"/>
        <end position="743"/>
    </location>
</feature>
<feature type="compositionally biased region" description="Pro residues" evidence="1">
    <location>
        <begin position="219"/>
        <end position="228"/>
    </location>
</feature>
<feature type="compositionally biased region" description="Low complexity" evidence="1">
    <location>
        <begin position="202"/>
        <end position="218"/>
    </location>
</feature>
<feature type="compositionally biased region" description="Polar residues" evidence="1">
    <location>
        <begin position="295"/>
        <end position="311"/>
    </location>
</feature>
<feature type="compositionally biased region" description="Polar residues" evidence="1">
    <location>
        <begin position="61"/>
        <end position="70"/>
    </location>
</feature>